<evidence type="ECO:0000256" key="1">
    <source>
        <dbReference type="SAM" id="Coils"/>
    </source>
</evidence>
<keyword evidence="3" id="KW-1185">Reference proteome</keyword>
<gene>
    <name evidence="2" type="ORF">CFOL_v3_34635</name>
</gene>
<dbReference type="Proteomes" id="UP000187406">
    <property type="component" value="Unassembled WGS sequence"/>
</dbReference>
<comment type="caution">
    <text evidence="2">The sequence shown here is derived from an EMBL/GenBank/DDBJ whole genome shotgun (WGS) entry which is preliminary data.</text>
</comment>
<dbReference type="EMBL" id="BDDD01007124">
    <property type="protein sequence ID" value="GAV91236.1"/>
    <property type="molecule type" value="Genomic_DNA"/>
</dbReference>
<evidence type="ECO:0000313" key="3">
    <source>
        <dbReference type="Proteomes" id="UP000187406"/>
    </source>
</evidence>
<reference evidence="3" key="1">
    <citation type="submission" date="2016-04" db="EMBL/GenBank/DDBJ databases">
        <title>Cephalotus genome sequencing.</title>
        <authorList>
            <person name="Fukushima K."/>
            <person name="Hasebe M."/>
            <person name="Fang X."/>
        </authorList>
    </citation>
    <scope>NUCLEOTIDE SEQUENCE [LARGE SCALE GENOMIC DNA]</scope>
    <source>
        <strain evidence="3">cv. St1</strain>
    </source>
</reference>
<protein>
    <submittedName>
        <fullName evidence="2">Uncharacterized protein</fullName>
    </submittedName>
</protein>
<dbReference type="InParanoid" id="A0A1Q3DFC5"/>
<sequence length="198" mass="22513">MVENFRDTLDLNNRLREEVAELTEMAKSAKEQLEEVLGAQEYIAEEKSQALAMLEEEKAEKKNIEASLVHTSDALAGVKDEFAKFRGEAAAQTEEAVHKALMEFKSSKEFQLMMEKAILDFQASSRFRDILFEESAMYFSQGFYSCRNWISSVHPEVPLDHFVCCTIANKFNFYPEGIDEEEEKAGLGRGKGAPRHRG</sequence>
<proteinExistence type="predicted"/>
<organism evidence="2 3">
    <name type="scientific">Cephalotus follicularis</name>
    <name type="common">Albany pitcher plant</name>
    <dbReference type="NCBI Taxonomy" id="3775"/>
    <lineage>
        <taxon>Eukaryota</taxon>
        <taxon>Viridiplantae</taxon>
        <taxon>Streptophyta</taxon>
        <taxon>Embryophyta</taxon>
        <taxon>Tracheophyta</taxon>
        <taxon>Spermatophyta</taxon>
        <taxon>Magnoliopsida</taxon>
        <taxon>eudicotyledons</taxon>
        <taxon>Gunneridae</taxon>
        <taxon>Pentapetalae</taxon>
        <taxon>rosids</taxon>
        <taxon>fabids</taxon>
        <taxon>Oxalidales</taxon>
        <taxon>Cephalotaceae</taxon>
        <taxon>Cephalotus</taxon>
    </lineage>
</organism>
<name>A0A1Q3DFC5_CEPFO</name>
<evidence type="ECO:0000313" key="2">
    <source>
        <dbReference type="EMBL" id="GAV91236.1"/>
    </source>
</evidence>
<accession>A0A1Q3DFC5</accession>
<dbReference type="AlphaFoldDB" id="A0A1Q3DFC5"/>
<keyword evidence="1" id="KW-0175">Coiled coil</keyword>
<feature type="coiled-coil region" evidence="1">
    <location>
        <begin position="5"/>
        <end position="67"/>
    </location>
</feature>